<dbReference type="STRING" id="862908.BMS_3233"/>
<feature type="chain" id="PRO_5003154327" evidence="1">
    <location>
        <begin position="20"/>
        <end position="263"/>
    </location>
</feature>
<gene>
    <name evidence="2" type="ordered locus">BMS_3233</name>
</gene>
<dbReference type="Proteomes" id="UP000008963">
    <property type="component" value="Chromosome"/>
</dbReference>
<name>E1X0F8_HALMS</name>
<dbReference type="HOGENOM" id="CLU_1056760_0_0_7"/>
<keyword evidence="3" id="KW-1185">Reference proteome</keyword>
<keyword evidence="1" id="KW-0732">Signal</keyword>
<dbReference type="KEGG" id="bmx:BMS_3233"/>
<evidence type="ECO:0000313" key="3">
    <source>
        <dbReference type="Proteomes" id="UP000008963"/>
    </source>
</evidence>
<sequence length="263" mass="30238">MRKLLLLTSLMFISSCAYFKSIGVSDIFTSSSEVRSGNTDKVKKVFQLSDKAGKFVVEREKGFNKSKNQFIVKKSVKVSGESKELEKLIVISKLGTLKKSLTVLRPEISEYSVWFEGKKYVSRMEVNPNTKSMEVKLTSPERQWQGKRVFSFPNSTGIFCYFSQITECARATGFIDKAIKRDSGSMKVVIIWEGYPYFQEQYLNIPNAVFTEGTFEYDGKNSRGERRFTLKVGDQAIFYFLDDNRELMKKFWVSQGLSMVELE</sequence>
<dbReference type="PATRIC" id="fig|862908.3.peg.3090"/>
<dbReference type="PROSITE" id="PS51257">
    <property type="entry name" value="PROKAR_LIPOPROTEIN"/>
    <property type="match status" value="1"/>
</dbReference>
<proteinExistence type="predicted"/>
<evidence type="ECO:0000256" key="1">
    <source>
        <dbReference type="SAM" id="SignalP"/>
    </source>
</evidence>
<feature type="signal peptide" evidence="1">
    <location>
        <begin position="1"/>
        <end position="19"/>
    </location>
</feature>
<reference evidence="3" key="1">
    <citation type="journal article" date="2013" name="ISME J.">
        <title>A small predatory core genome in the divergent marine Bacteriovorax marinus SJ and the terrestrial Bdellovibrio bacteriovorus.</title>
        <authorList>
            <person name="Crossman L.C."/>
            <person name="Chen H."/>
            <person name="Cerdeno-Tarraga A.M."/>
            <person name="Brooks K."/>
            <person name="Quail M.A."/>
            <person name="Pineiro S.A."/>
            <person name="Hobley L."/>
            <person name="Sockett R.E."/>
            <person name="Bentley S.D."/>
            <person name="Parkhill J."/>
            <person name="Williams H.N."/>
            <person name="Stine O.C."/>
        </authorList>
    </citation>
    <scope>NUCLEOTIDE SEQUENCE [LARGE SCALE GENOMIC DNA]</scope>
    <source>
        <strain evidence="3">ATCC BAA-682 / DSM 15412 / SJ</strain>
    </source>
</reference>
<dbReference type="AlphaFoldDB" id="E1X0F8"/>
<dbReference type="OrthoDB" id="5291112at2"/>
<evidence type="ECO:0000313" key="2">
    <source>
        <dbReference type="EMBL" id="CBW27984.1"/>
    </source>
</evidence>
<organism evidence="2 3">
    <name type="scientific">Halobacteriovorax marinus (strain ATCC BAA-682 / DSM 15412 / SJ)</name>
    <name type="common">Bacteriovorax marinus</name>
    <dbReference type="NCBI Taxonomy" id="862908"/>
    <lineage>
        <taxon>Bacteria</taxon>
        <taxon>Pseudomonadati</taxon>
        <taxon>Bdellovibrionota</taxon>
        <taxon>Bacteriovoracia</taxon>
        <taxon>Bacteriovoracales</taxon>
        <taxon>Halobacteriovoraceae</taxon>
        <taxon>Halobacteriovorax</taxon>
    </lineage>
</organism>
<dbReference type="EMBL" id="FQ312005">
    <property type="protein sequence ID" value="CBW27984.1"/>
    <property type="molecule type" value="Genomic_DNA"/>
</dbReference>
<dbReference type="RefSeq" id="WP_014245754.1">
    <property type="nucleotide sequence ID" value="NC_016620.1"/>
</dbReference>
<accession>E1X0F8</accession>
<protein>
    <submittedName>
        <fullName evidence="2">Exported protein</fullName>
    </submittedName>
</protein>